<accession>A0A8S5VGH4</accession>
<evidence type="ECO:0000313" key="1">
    <source>
        <dbReference type="EMBL" id="DAG05881.1"/>
    </source>
</evidence>
<dbReference type="EMBL" id="BK016265">
    <property type="protein sequence ID" value="DAG05881.1"/>
    <property type="molecule type" value="Genomic_DNA"/>
</dbReference>
<proteinExistence type="predicted"/>
<sequence>MTNLSFIIYRSSKIGLIMRLNGNLDILLKEKYEH</sequence>
<reference evidence="1" key="1">
    <citation type="journal article" date="2021" name="Proc. Natl. Acad. Sci. U.S.A.">
        <title>A Catalog of Tens of Thousands of Viruses from Human Metagenomes Reveals Hidden Associations with Chronic Diseases.</title>
        <authorList>
            <person name="Tisza M.J."/>
            <person name="Buck C.B."/>
        </authorList>
    </citation>
    <scope>NUCLEOTIDE SEQUENCE</scope>
    <source>
        <strain evidence="1">CtkfK18</strain>
    </source>
</reference>
<protein>
    <submittedName>
        <fullName evidence="1">Uncharacterized protein</fullName>
    </submittedName>
</protein>
<organism evidence="1">
    <name type="scientific">Myoviridae sp. ctkfK18</name>
    <dbReference type="NCBI Taxonomy" id="2825165"/>
    <lineage>
        <taxon>Viruses</taxon>
        <taxon>Duplodnaviria</taxon>
        <taxon>Heunggongvirae</taxon>
        <taxon>Uroviricota</taxon>
        <taxon>Caudoviricetes</taxon>
    </lineage>
</organism>
<name>A0A8S5VGH4_9CAUD</name>